<dbReference type="Proteomes" id="UP000237000">
    <property type="component" value="Unassembled WGS sequence"/>
</dbReference>
<protein>
    <submittedName>
        <fullName evidence="2">Uncharacterized protein</fullName>
    </submittedName>
</protein>
<evidence type="ECO:0000256" key="1">
    <source>
        <dbReference type="SAM" id="MobiDB-lite"/>
    </source>
</evidence>
<dbReference type="InParanoid" id="A0A2P5F263"/>
<dbReference type="AlphaFoldDB" id="A0A2P5F263"/>
<accession>A0A2P5F263</accession>
<sequence length="148" mass="15652">MSSEIKAFLRATAAEAQRFLFLEESSLFRNFVSGKSHNFDSKSLSSSSTGGGALLFDSNKSLSSSSTGDGASLSVSKSLSSSSTTTVGGALFVVLFTPNVARGGRGGYTDIPFLNLPEINVSPNRKRPIDLESSHQPTKSKTKSSKHK</sequence>
<evidence type="ECO:0000313" key="3">
    <source>
        <dbReference type="Proteomes" id="UP000237000"/>
    </source>
</evidence>
<name>A0A2P5F263_TREOI</name>
<feature type="non-terminal residue" evidence="2">
    <location>
        <position position="148"/>
    </location>
</feature>
<keyword evidence="3" id="KW-1185">Reference proteome</keyword>
<feature type="compositionally biased region" description="Basic residues" evidence="1">
    <location>
        <begin position="138"/>
        <end position="148"/>
    </location>
</feature>
<reference evidence="3" key="1">
    <citation type="submission" date="2016-06" db="EMBL/GenBank/DDBJ databases">
        <title>Parallel loss of symbiosis genes in relatives of nitrogen-fixing non-legume Parasponia.</title>
        <authorList>
            <person name="Van Velzen R."/>
            <person name="Holmer R."/>
            <person name="Bu F."/>
            <person name="Rutten L."/>
            <person name="Van Zeijl A."/>
            <person name="Liu W."/>
            <person name="Santuari L."/>
            <person name="Cao Q."/>
            <person name="Sharma T."/>
            <person name="Shen D."/>
            <person name="Roswanjaya Y."/>
            <person name="Wardhani T."/>
            <person name="Kalhor M.S."/>
            <person name="Jansen J."/>
            <person name="Van den Hoogen J."/>
            <person name="Gungor B."/>
            <person name="Hartog M."/>
            <person name="Hontelez J."/>
            <person name="Verver J."/>
            <person name="Yang W.-C."/>
            <person name="Schijlen E."/>
            <person name="Repin R."/>
            <person name="Schilthuizen M."/>
            <person name="Schranz E."/>
            <person name="Heidstra R."/>
            <person name="Miyata K."/>
            <person name="Fedorova E."/>
            <person name="Kohlen W."/>
            <person name="Bisseling T."/>
            <person name="Smit S."/>
            <person name="Geurts R."/>
        </authorList>
    </citation>
    <scope>NUCLEOTIDE SEQUENCE [LARGE SCALE GENOMIC DNA]</scope>
    <source>
        <strain evidence="3">cv. RG33-2</strain>
    </source>
</reference>
<gene>
    <name evidence="2" type="ORF">TorRG33x02_122140</name>
</gene>
<feature type="region of interest" description="Disordered" evidence="1">
    <location>
        <begin position="118"/>
        <end position="148"/>
    </location>
</feature>
<comment type="caution">
    <text evidence="2">The sequence shown here is derived from an EMBL/GenBank/DDBJ whole genome shotgun (WGS) entry which is preliminary data.</text>
</comment>
<feature type="region of interest" description="Disordered" evidence="1">
    <location>
        <begin position="61"/>
        <end position="85"/>
    </location>
</feature>
<proteinExistence type="predicted"/>
<dbReference type="EMBL" id="JXTC01000070">
    <property type="protein sequence ID" value="PON91883.1"/>
    <property type="molecule type" value="Genomic_DNA"/>
</dbReference>
<dbReference type="OrthoDB" id="10540238at2759"/>
<organism evidence="2 3">
    <name type="scientific">Trema orientale</name>
    <name type="common">Charcoal tree</name>
    <name type="synonym">Celtis orientalis</name>
    <dbReference type="NCBI Taxonomy" id="63057"/>
    <lineage>
        <taxon>Eukaryota</taxon>
        <taxon>Viridiplantae</taxon>
        <taxon>Streptophyta</taxon>
        <taxon>Embryophyta</taxon>
        <taxon>Tracheophyta</taxon>
        <taxon>Spermatophyta</taxon>
        <taxon>Magnoliopsida</taxon>
        <taxon>eudicotyledons</taxon>
        <taxon>Gunneridae</taxon>
        <taxon>Pentapetalae</taxon>
        <taxon>rosids</taxon>
        <taxon>fabids</taxon>
        <taxon>Rosales</taxon>
        <taxon>Cannabaceae</taxon>
        <taxon>Trema</taxon>
    </lineage>
</organism>
<evidence type="ECO:0000313" key="2">
    <source>
        <dbReference type="EMBL" id="PON91883.1"/>
    </source>
</evidence>